<reference evidence="2 3" key="1">
    <citation type="submission" date="2017-07" db="EMBL/GenBank/DDBJ databases">
        <title>Genome sequence of the Sordaria macrospora wild type strain R19027.</title>
        <authorList>
            <person name="Nowrousian M."/>
            <person name="Teichert I."/>
            <person name="Kueck U."/>
        </authorList>
    </citation>
    <scope>NUCLEOTIDE SEQUENCE [LARGE SCALE GENOMIC DNA]</scope>
    <source>
        <strain evidence="2 3">R19027</strain>
        <tissue evidence="2">Mycelium</tissue>
    </source>
</reference>
<dbReference type="AlphaFoldDB" id="A0A8S8ZZA3"/>
<dbReference type="EMBL" id="NMPR01000034">
    <property type="protein sequence ID" value="KAA8633645.1"/>
    <property type="molecule type" value="Genomic_DNA"/>
</dbReference>
<comment type="caution">
    <text evidence="2">The sequence shown here is derived from an EMBL/GenBank/DDBJ whole genome shotgun (WGS) entry which is preliminary data.</text>
</comment>
<evidence type="ECO:0000313" key="2">
    <source>
        <dbReference type="EMBL" id="KAA8633645.1"/>
    </source>
</evidence>
<dbReference type="VEuPathDB" id="FungiDB:SMAC_06888"/>
<organism evidence="2 3">
    <name type="scientific">Sordaria macrospora</name>
    <dbReference type="NCBI Taxonomy" id="5147"/>
    <lineage>
        <taxon>Eukaryota</taxon>
        <taxon>Fungi</taxon>
        <taxon>Dikarya</taxon>
        <taxon>Ascomycota</taxon>
        <taxon>Pezizomycotina</taxon>
        <taxon>Sordariomycetes</taxon>
        <taxon>Sordariomycetidae</taxon>
        <taxon>Sordariales</taxon>
        <taxon>Sordariaceae</taxon>
        <taxon>Sordaria</taxon>
    </lineage>
</organism>
<evidence type="ECO:0000256" key="1">
    <source>
        <dbReference type="SAM" id="MobiDB-lite"/>
    </source>
</evidence>
<gene>
    <name evidence="2" type="ORF">SMACR_06888</name>
</gene>
<feature type="region of interest" description="Disordered" evidence="1">
    <location>
        <begin position="136"/>
        <end position="158"/>
    </location>
</feature>
<proteinExistence type="predicted"/>
<accession>A0A8S8ZZA3</accession>
<protein>
    <submittedName>
        <fullName evidence="2">Uncharacterized protein</fullName>
    </submittedName>
</protein>
<sequence>MPFLPFSSPIPEEGWHVGHITSDYSERNEAVEQQMLHGGAPNGAPNGGGNNRHEYHLEPASPSAADYYPMLDVVVEQEEGQQEEIRYEMHSGDQEFQDCRGEDTSKEVEQEFPHHHLTYVCYPMRAPDRLRRGRNDAAGDGGGLGTNKFLRPPVPGREGIDEDFPDGLKLIFVSWLKKYDHDGWSEQLLRNPALLLPSRVRTAHEGDVPGELAFCDLPGPETLQFRFLFSPHLTSLPQTHAFQLNGWPGENVTHFGKYYNGQTVEKFIDMYKTAQEPIPEAMIWHVIAQVGRAFKFIHTGRTMPDKTQPRGSVRGPPNEGEEEREWIDKEEERAANWTPTAHYDAHAANVWLHFVTQYERDHDGDRCLEHFDDCFPQVILGDFGLAVNENSRAGHIWFGMNDCPNLPDRETWKDKAEFGLMLHHLLLAGRKDVPKFTTGAIPENWAEHFGGWLRDHYSWELIDVVKRFSYLARLADRGRMAEIGFHNVMRPEYERWQDGWTFDLAPCNDWFHNSMIDLADREVDKRRESREGVDSVRWATGQRMSNMPYQVPNRTKYSQKMRRLNPENSEGAIQVFAVPVDGKETLRSKARTIYNRKLRRPITGAFYRHPPDPPDRVDKDKLWVSKTYRLERIRYRKHQAIRIESDLKKNQFTPPPTPREVEDVEMRMFEDPWESRMLRWDSDDEDEDKEEE</sequence>
<evidence type="ECO:0000313" key="3">
    <source>
        <dbReference type="Proteomes" id="UP000433876"/>
    </source>
</evidence>
<feature type="region of interest" description="Disordered" evidence="1">
    <location>
        <begin position="301"/>
        <end position="324"/>
    </location>
</feature>
<name>A0A8S8ZZA3_SORMA</name>
<dbReference type="Proteomes" id="UP000433876">
    <property type="component" value="Unassembled WGS sequence"/>
</dbReference>
<dbReference type="OMA" id="WATGQRM"/>